<reference evidence="2" key="1">
    <citation type="journal article" date="2015" name="Comp. Biochem. Physiol. Part D Genomics Proteomics">
        <title>Analysis of antennal transcriptome and odorant binding protein expression profiles of the recently identified parasitoid wasp, Sclerodermus sp.</title>
        <authorList>
            <person name="Zhou C.X."/>
            <person name="Min S.F."/>
            <person name="Yan-Long T."/>
            <person name="Wang M.Q."/>
        </authorList>
    </citation>
    <scope>NUCLEOTIDE SEQUENCE</scope>
</reference>
<sequence>MSHLYLQFNILRVLGFWEPSDWSSSMSLKLLGYRFFTCFMMFCMCSFNLTQILDLAFNVKNVDEFIGNSFMLLTIFIVCCKMANALQNRRNILRLLRILQQRPCELLDQEELEIQKRFDRG</sequence>
<reference evidence="2" key="2">
    <citation type="submission" date="2015-03" db="EMBL/GenBank/DDBJ databases">
        <authorList>
            <person name="Murphy D."/>
        </authorList>
    </citation>
    <scope>NUCLEOTIDE SEQUENCE</scope>
</reference>
<gene>
    <name evidence="2" type="primary">OR3</name>
</gene>
<keyword evidence="1" id="KW-0472">Membrane</keyword>
<accession>A0A0N9K715</accession>
<evidence type="ECO:0000256" key="1">
    <source>
        <dbReference type="SAM" id="Phobius"/>
    </source>
</evidence>
<feature type="transmembrane region" description="Helical" evidence="1">
    <location>
        <begin position="31"/>
        <end position="53"/>
    </location>
</feature>
<evidence type="ECO:0000313" key="2">
    <source>
        <dbReference type="EMBL" id="ALG36146.1"/>
    </source>
</evidence>
<keyword evidence="2" id="KW-0675">Receptor</keyword>
<feature type="transmembrane region" description="Helical" evidence="1">
    <location>
        <begin position="65"/>
        <end position="86"/>
    </location>
</feature>
<dbReference type="EMBL" id="KP963698">
    <property type="protein sequence ID" value="ALG36146.1"/>
    <property type="molecule type" value="mRNA"/>
</dbReference>
<proteinExistence type="evidence at transcript level"/>
<keyword evidence="1" id="KW-0812">Transmembrane</keyword>
<protein>
    <submittedName>
        <fullName evidence="2">Odorant receptor 3</fullName>
    </submittedName>
</protein>
<organism evidence="2">
    <name type="scientific">Sclerodermus sp. MQW-2015</name>
    <dbReference type="NCBI Taxonomy" id="1729718"/>
    <lineage>
        <taxon>Eukaryota</taxon>
        <taxon>Metazoa</taxon>
        <taxon>Ecdysozoa</taxon>
        <taxon>Arthropoda</taxon>
        <taxon>Hexapoda</taxon>
        <taxon>Insecta</taxon>
        <taxon>Pterygota</taxon>
        <taxon>Neoptera</taxon>
        <taxon>Endopterygota</taxon>
        <taxon>Hymenoptera</taxon>
        <taxon>Apocrita</taxon>
        <taxon>Aculeata</taxon>
        <taxon>Chrysidoidea</taxon>
        <taxon>Bethylidae</taxon>
        <taxon>Scleroderminae</taxon>
        <taxon>Sclerodermus</taxon>
    </lineage>
</organism>
<dbReference type="AlphaFoldDB" id="A0A0N9K715"/>
<keyword evidence="1" id="KW-1133">Transmembrane helix</keyword>
<feature type="non-terminal residue" evidence="2">
    <location>
        <position position="121"/>
    </location>
</feature>
<name>A0A0N9K715_9HYME</name>